<dbReference type="InterPro" id="IPR015931">
    <property type="entry name" value="Acnase/IPM_dHydase_lsu_aba_1/3"/>
</dbReference>
<dbReference type="CDD" id="cd01586">
    <property type="entry name" value="AcnA_IRP"/>
    <property type="match status" value="1"/>
</dbReference>
<dbReference type="InterPro" id="IPR001030">
    <property type="entry name" value="Acoase/IPM_deHydtase_lsu_aba"/>
</dbReference>
<keyword evidence="12" id="KW-1185">Reference proteome</keyword>
<evidence type="ECO:0000256" key="5">
    <source>
        <dbReference type="ARBA" id="ARBA00023014"/>
    </source>
</evidence>
<dbReference type="Gene3D" id="3.20.19.10">
    <property type="entry name" value="Aconitase, domain 4"/>
    <property type="match status" value="1"/>
</dbReference>
<evidence type="ECO:0000256" key="3">
    <source>
        <dbReference type="ARBA" id="ARBA00022723"/>
    </source>
</evidence>
<feature type="domain" description="Aconitase/3-isopropylmalate dehydratase large subunit alpha/beta/alpha" evidence="7">
    <location>
        <begin position="47"/>
        <end position="520"/>
    </location>
</feature>
<keyword evidence="3" id="KW-0479">Metal-binding</keyword>
<dbReference type="Proteomes" id="UP000093069">
    <property type="component" value="Chromosome I"/>
</dbReference>
<proteinExistence type="inferred from homology"/>
<dbReference type="Pfam" id="PF00330">
    <property type="entry name" value="Aconitase"/>
    <property type="match status" value="1"/>
</dbReference>
<evidence type="ECO:0000313" key="12">
    <source>
        <dbReference type="Proteomes" id="UP000250189"/>
    </source>
</evidence>
<dbReference type="KEGG" id="tch:CHITON_0510"/>
<dbReference type="InterPro" id="IPR044137">
    <property type="entry name" value="AcnA_IRP_Swivel"/>
</dbReference>
<reference evidence="11" key="2">
    <citation type="submission" date="2016-01" db="EMBL/GenBank/DDBJ databases">
        <authorList>
            <person name="Vorgias C.E."/>
        </authorList>
    </citation>
    <scope>NUCLEOTIDE SEQUENCE [LARGE SCALE GENOMIC DNA]</scope>
</reference>
<gene>
    <name evidence="9" type="ORF">A3L04_02580</name>
    <name evidence="10" type="ORF">CHITON_0510</name>
</gene>
<evidence type="ECO:0000313" key="9">
    <source>
        <dbReference type="EMBL" id="ASJ16041.1"/>
    </source>
</evidence>
<organism evidence="10 11">
    <name type="scientific">Thermococcus chitonophagus</name>
    <dbReference type="NCBI Taxonomy" id="54262"/>
    <lineage>
        <taxon>Archaea</taxon>
        <taxon>Methanobacteriati</taxon>
        <taxon>Methanobacteriota</taxon>
        <taxon>Thermococci</taxon>
        <taxon>Thermococcales</taxon>
        <taxon>Thermococcaceae</taxon>
        <taxon>Thermococcus</taxon>
    </lineage>
</organism>
<name>A0A160VRQ7_9EURY</name>
<evidence type="ECO:0000256" key="2">
    <source>
        <dbReference type="ARBA" id="ARBA00007185"/>
    </source>
</evidence>
<dbReference type="Gene3D" id="3.30.499.10">
    <property type="entry name" value="Aconitase, domain 3"/>
    <property type="match status" value="2"/>
</dbReference>
<evidence type="ECO:0000256" key="4">
    <source>
        <dbReference type="ARBA" id="ARBA00023004"/>
    </source>
</evidence>
<dbReference type="EC" id="4.2.1.3" evidence="10"/>
<dbReference type="NCBIfam" id="NF006757">
    <property type="entry name" value="PRK09277.1"/>
    <property type="match status" value="1"/>
</dbReference>
<dbReference type="STRING" id="54262.CHITON_0510"/>
<dbReference type="Pfam" id="PF00694">
    <property type="entry name" value="Aconitase_C"/>
    <property type="match status" value="1"/>
</dbReference>
<evidence type="ECO:0000256" key="1">
    <source>
        <dbReference type="ARBA" id="ARBA00001966"/>
    </source>
</evidence>
<dbReference type="SUPFAM" id="SSF52016">
    <property type="entry name" value="LeuD/IlvD-like"/>
    <property type="match status" value="1"/>
</dbReference>
<keyword evidence="5" id="KW-0411">Iron-sulfur</keyword>
<dbReference type="GO" id="GO:0051536">
    <property type="term" value="F:iron-sulfur cluster binding"/>
    <property type="evidence" value="ECO:0007669"/>
    <property type="project" value="UniProtKB-KW"/>
</dbReference>
<dbReference type="InterPro" id="IPR000573">
    <property type="entry name" value="AconitaseA/IPMdHydase_ssu_swvl"/>
</dbReference>
<dbReference type="GO" id="GO:0003994">
    <property type="term" value="F:aconitate hydratase activity"/>
    <property type="evidence" value="ECO:0007669"/>
    <property type="project" value="UniProtKB-EC"/>
</dbReference>
<dbReference type="CDD" id="cd01580">
    <property type="entry name" value="AcnA_IRP_Swivel"/>
    <property type="match status" value="1"/>
</dbReference>
<evidence type="ECO:0000256" key="6">
    <source>
        <dbReference type="ARBA" id="ARBA00023239"/>
    </source>
</evidence>
<dbReference type="Gene3D" id="6.10.190.10">
    <property type="match status" value="1"/>
</dbReference>
<evidence type="ECO:0000259" key="7">
    <source>
        <dbReference type="Pfam" id="PF00330"/>
    </source>
</evidence>
<feature type="domain" description="Aconitase A/isopropylmalate dehydratase small subunit swivel" evidence="8">
    <location>
        <begin position="676"/>
        <end position="756"/>
    </location>
</feature>
<reference evidence="10" key="1">
    <citation type="submission" date="2016-01" db="EMBL/GenBank/DDBJ databases">
        <authorList>
            <person name="Oliw E.H."/>
        </authorList>
    </citation>
    <scope>NUCLEOTIDE SEQUENCE</scope>
    <source>
        <strain evidence="10">1</strain>
    </source>
</reference>
<dbReference type="InterPro" id="IPR036008">
    <property type="entry name" value="Aconitase_4Fe-4S_dom"/>
</dbReference>
<dbReference type="InterPro" id="IPR015928">
    <property type="entry name" value="Aconitase/3IPM_dehydase_swvl"/>
</dbReference>
<dbReference type="EMBL" id="CP015193">
    <property type="protein sequence ID" value="ASJ16041.1"/>
    <property type="molecule type" value="Genomic_DNA"/>
</dbReference>
<dbReference type="InterPro" id="IPR006249">
    <property type="entry name" value="Aconitase/IRP2"/>
</dbReference>
<evidence type="ECO:0000313" key="10">
    <source>
        <dbReference type="EMBL" id="CUX77289.1"/>
    </source>
</evidence>
<evidence type="ECO:0000313" key="11">
    <source>
        <dbReference type="Proteomes" id="UP000093069"/>
    </source>
</evidence>
<keyword evidence="4" id="KW-0408">Iron</keyword>
<dbReference type="PRINTS" id="PR00415">
    <property type="entry name" value="ACONITASE"/>
</dbReference>
<comment type="cofactor">
    <cofactor evidence="1">
        <name>[4Fe-4S] cluster</name>
        <dbReference type="ChEBI" id="CHEBI:49883"/>
    </cofactor>
</comment>
<sequence>MYLEEKDGIKFYSLNKLDYDVHSLPYSLRILVENVLRHLNNGIVTEEHLANIFERKGEIPFYPARIIMQDYTGVPAVVDLAAMRDYVAEKGGDPSKVNPEIPVELVIDHSLIVLYHGTKYSLEENMKAELNANKERYSLLKWASKAFKNFRVVPPGKGIIHQINVEHLARIVFYENGLAYPDTVLGTDSHTPMVNGIGVLGWGVGGIEAEAALLGQPYYMRVPEVVGVVLEGEPSPEVTPTDIVLTITEKLRKKGVVGKFLEYTGNLEALSAFDRAVIANMTPENGATVGYFPIDGETIRFIELTRGKKKAKLVEKYAKLNLMFREEEPKYDDVVKIDLSKVEPSVAGPTHPEDRIPLKKLKESFKPKKKVKIVLEGEHEVEDGIVALAAIASCTNTSNPFNILAAALLAKKAVERGLKVKPWVKTSFTPGSRVVVKYLENLGLMSYLEALGFHVNGFACASCIGNSGPLKREVEEAIGEGLVATAVISGNRNFRRRVNPLIEHTYLASPPLVVAFAIAGRINIDFEREPLAYDPNGKPVYLRDIMPTREEIKGLEKIVGEEMFKEIYSNLFESPYWDMIKANEGELFEWDDKSSYIRKPPFFELEPLKGDIKGARVLVFLGDRISTDDISPAGKIDPESPAGKYLRELGVDNLHTYGARRGNHEVMMRGTFARFKTIYWPTGEEMSVYDAAMRYKQEGIPVIIIAGKQYGVGSSRDWAAKGPALLGVKAVIAESFERIHRSNLVGMGILPLQFKDPSVRKELDGSEVYDIIGLDDLYPGKTVKVIARKPGKTVEFEAIVRLETPIEVEYIRHGGILKYAVSRLLSL</sequence>
<protein>
    <submittedName>
        <fullName evidence="10">Aconitate hydratase</fullName>
        <ecNumber evidence="10">4.2.1.3</ecNumber>
    </submittedName>
</protein>
<accession>A0A160VRQ7</accession>
<dbReference type="RefSeq" id="WP_068576450.1">
    <property type="nucleotide sequence ID" value="NZ_CP015193.1"/>
</dbReference>
<comment type="similarity">
    <text evidence="2">Belongs to the aconitase/IPM isomerase family.</text>
</comment>
<keyword evidence="6 10" id="KW-0456">Lyase</keyword>
<reference evidence="9 12" key="3">
    <citation type="submission" date="2016-04" db="EMBL/GenBank/DDBJ databases">
        <title>Complete genome sequence of Thermococcus chitonophagus type strain GC74.</title>
        <authorList>
            <person name="Oger P.M."/>
        </authorList>
    </citation>
    <scope>NUCLEOTIDE SEQUENCE [LARGE SCALE GENOMIC DNA]</scope>
    <source>
        <strain evidence="9 12">GC74</strain>
    </source>
</reference>
<dbReference type="NCBIfam" id="TIGR01341">
    <property type="entry name" value="aconitase_1"/>
    <property type="match status" value="1"/>
</dbReference>
<dbReference type="Proteomes" id="UP000250189">
    <property type="component" value="Chromosome"/>
</dbReference>
<dbReference type="FunFam" id="3.20.19.10:FF:000001">
    <property type="entry name" value="Aconitate hydratase"/>
    <property type="match status" value="1"/>
</dbReference>
<dbReference type="SUPFAM" id="SSF53732">
    <property type="entry name" value="Aconitase iron-sulfur domain"/>
    <property type="match status" value="1"/>
</dbReference>
<evidence type="ECO:0000259" key="8">
    <source>
        <dbReference type="Pfam" id="PF00694"/>
    </source>
</evidence>
<dbReference type="AlphaFoldDB" id="A0A160VRQ7"/>
<dbReference type="EMBL" id="LN999010">
    <property type="protein sequence ID" value="CUX77289.1"/>
    <property type="molecule type" value="Genomic_DNA"/>
</dbReference>
<dbReference type="PANTHER" id="PTHR11670">
    <property type="entry name" value="ACONITASE/IRON-RESPONSIVE ELEMENT FAMILY MEMBER"/>
    <property type="match status" value="1"/>
</dbReference>
<dbReference type="OrthoDB" id="255at2157"/>
<dbReference type="GO" id="GO:0046872">
    <property type="term" value="F:metal ion binding"/>
    <property type="evidence" value="ECO:0007669"/>
    <property type="project" value="UniProtKB-KW"/>
</dbReference>
<dbReference type="GeneID" id="33321424"/>
<dbReference type="NCBIfam" id="NF009520">
    <property type="entry name" value="PRK12881.1"/>
    <property type="match status" value="1"/>
</dbReference>